<keyword evidence="3" id="KW-1185">Reference proteome</keyword>
<sequence length="45" mass="4453">MPSAAPQVDLAISENAKQFAAVLAAPLIVAVAVAKGIGLAAEMAY</sequence>
<reference evidence="2" key="1">
    <citation type="journal article" date="2014" name="Int. J. Syst. Evol. Microbiol.">
        <title>Complete genome sequence of Corynebacterium casei LMG S-19264T (=DSM 44701T), isolated from a smear-ripened cheese.</title>
        <authorList>
            <consortium name="US DOE Joint Genome Institute (JGI-PGF)"/>
            <person name="Walter F."/>
            <person name="Albersmeier A."/>
            <person name="Kalinowski J."/>
            <person name="Ruckert C."/>
        </authorList>
    </citation>
    <scope>NUCLEOTIDE SEQUENCE</scope>
    <source>
        <strain evidence="2">KCTC 23310</strain>
    </source>
</reference>
<evidence type="ECO:0000256" key="1">
    <source>
        <dbReference type="SAM" id="Phobius"/>
    </source>
</evidence>
<comment type="caution">
    <text evidence="2">The sequence shown here is derived from an EMBL/GenBank/DDBJ whole genome shotgun (WGS) entry which is preliminary data.</text>
</comment>
<dbReference type="Proteomes" id="UP000638981">
    <property type="component" value="Unassembled WGS sequence"/>
</dbReference>
<keyword evidence="1" id="KW-1133">Transmembrane helix</keyword>
<keyword evidence="1" id="KW-0472">Membrane</keyword>
<name>A0A918U015_9RHOB</name>
<dbReference type="EMBL" id="BMYJ01000016">
    <property type="protein sequence ID" value="GHC67317.1"/>
    <property type="molecule type" value="Genomic_DNA"/>
</dbReference>
<proteinExistence type="predicted"/>
<organism evidence="2 3">
    <name type="scientific">Neogemmobacter tilapiae</name>
    <dbReference type="NCBI Taxonomy" id="875041"/>
    <lineage>
        <taxon>Bacteria</taxon>
        <taxon>Pseudomonadati</taxon>
        <taxon>Pseudomonadota</taxon>
        <taxon>Alphaproteobacteria</taxon>
        <taxon>Rhodobacterales</taxon>
        <taxon>Paracoccaceae</taxon>
        <taxon>Neogemmobacter</taxon>
    </lineage>
</organism>
<gene>
    <name evidence="2" type="ORF">GCM10007315_35430</name>
</gene>
<protein>
    <submittedName>
        <fullName evidence="2">Uncharacterized protein</fullName>
    </submittedName>
</protein>
<evidence type="ECO:0000313" key="2">
    <source>
        <dbReference type="EMBL" id="GHC67317.1"/>
    </source>
</evidence>
<evidence type="ECO:0000313" key="3">
    <source>
        <dbReference type="Proteomes" id="UP000638981"/>
    </source>
</evidence>
<reference evidence="2" key="2">
    <citation type="submission" date="2020-09" db="EMBL/GenBank/DDBJ databases">
        <authorList>
            <person name="Sun Q."/>
            <person name="Kim S."/>
        </authorList>
    </citation>
    <scope>NUCLEOTIDE SEQUENCE</scope>
    <source>
        <strain evidence="2">KCTC 23310</strain>
    </source>
</reference>
<accession>A0A918U015</accession>
<keyword evidence="1" id="KW-0812">Transmembrane</keyword>
<feature type="transmembrane region" description="Helical" evidence="1">
    <location>
        <begin position="20"/>
        <end position="41"/>
    </location>
</feature>
<dbReference type="AlphaFoldDB" id="A0A918U015"/>